<feature type="transmembrane region" description="Helical" evidence="1">
    <location>
        <begin position="24"/>
        <end position="50"/>
    </location>
</feature>
<comment type="caution">
    <text evidence="2">The sequence shown here is derived from an EMBL/GenBank/DDBJ whole genome shotgun (WGS) entry which is preliminary data.</text>
</comment>
<dbReference type="InterPro" id="IPR005625">
    <property type="entry name" value="PepSY-ass_TM"/>
</dbReference>
<dbReference type="Pfam" id="PF03929">
    <property type="entry name" value="PepSY_TM"/>
    <property type="match status" value="1"/>
</dbReference>
<dbReference type="RefSeq" id="WP_379795827.1">
    <property type="nucleotide sequence ID" value="NZ_JBHSFY010000003.1"/>
</dbReference>
<dbReference type="EMBL" id="JBHSFY010000003">
    <property type="protein sequence ID" value="MFC4476471.1"/>
    <property type="molecule type" value="Genomic_DNA"/>
</dbReference>
<accession>A0ABV8Z8Y9</accession>
<proteinExistence type="predicted"/>
<name>A0ABV8Z8Y9_9FLAO</name>
<feature type="transmembrane region" description="Helical" evidence="1">
    <location>
        <begin position="152"/>
        <end position="172"/>
    </location>
</feature>
<keyword evidence="3" id="KW-1185">Reference proteome</keyword>
<evidence type="ECO:0000256" key="1">
    <source>
        <dbReference type="SAM" id="Phobius"/>
    </source>
</evidence>
<evidence type="ECO:0000313" key="3">
    <source>
        <dbReference type="Proteomes" id="UP001596003"/>
    </source>
</evidence>
<keyword evidence="1" id="KW-1133">Transmembrane helix</keyword>
<evidence type="ECO:0000313" key="2">
    <source>
        <dbReference type="EMBL" id="MFC4476471.1"/>
    </source>
</evidence>
<keyword evidence="1" id="KW-0812">Transmembrane</keyword>
<dbReference type="Proteomes" id="UP001596003">
    <property type="component" value="Unassembled WGS sequence"/>
</dbReference>
<organism evidence="2 3">
    <name type="scientific">Flavobacterium chungangensis</name>
    <dbReference type="NCBI Taxonomy" id="2708132"/>
    <lineage>
        <taxon>Bacteria</taxon>
        <taxon>Pseudomonadati</taxon>
        <taxon>Bacteroidota</taxon>
        <taxon>Flavobacteriia</taxon>
        <taxon>Flavobacteriales</taxon>
        <taxon>Flavobacteriaceae</taxon>
        <taxon>Flavobacterium</taxon>
    </lineage>
</organism>
<dbReference type="PANTHER" id="PTHR34219:SF3">
    <property type="entry name" value="BLL7967 PROTEIN"/>
    <property type="match status" value="1"/>
</dbReference>
<keyword evidence="1" id="KW-0472">Membrane</keyword>
<feature type="transmembrane region" description="Helical" evidence="1">
    <location>
        <begin position="204"/>
        <end position="227"/>
    </location>
</feature>
<protein>
    <submittedName>
        <fullName evidence="2">PepSY-associated TM helix domain-containing protein</fullName>
    </submittedName>
</protein>
<feature type="transmembrane region" description="Helical" evidence="1">
    <location>
        <begin position="357"/>
        <end position="378"/>
    </location>
</feature>
<dbReference type="PANTHER" id="PTHR34219">
    <property type="entry name" value="IRON-REGULATED INNER MEMBRANE PROTEIN-RELATED"/>
    <property type="match status" value="1"/>
</dbReference>
<gene>
    <name evidence="2" type="ORF">ACFO3N_05295</name>
</gene>
<sequence length="387" mass="44643">MSDIKKQSPKPKSKEKSRFSKINAWLHLWLGLASGIVVFIMGITGCILVFEHEIKELTSPWLKVEAQTPDKVLPPSKIYAAVKKALPEKDIHGVWYNGLDKTIKVDIESDSLIYVNPYNGKITGMVDHEDFFHEIDEGHRYVWLGREVGTAVTSWATLIFFFLLISGIILWFPKKWNKTGINNSFKIKWSAKFKRLNYDLHNVLGFYSLLLAFLIALTGLIMSFHWVRESTYWITGGFGNEKAKKEVVAEIKTDTLLKPKYDMLTSADIIFDKVRNEIAKHNNEAAIIHFPDEPKDDFYACTDMHNGNWRDLYFDQKTLELLPKSRKYIGDEKFHDWMSRSNYSLHVGAIGGITTKILYFTASLICASLPITGFYIWWGRKKKTKKN</sequence>
<reference evidence="3" key="1">
    <citation type="journal article" date="2019" name="Int. J. Syst. Evol. Microbiol.">
        <title>The Global Catalogue of Microorganisms (GCM) 10K type strain sequencing project: providing services to taxonomists for standard genome sequencing and annotation.</title>
        <authorList>
            <consortium name="The Broad Institute Genomics Platform"/>
            <consortium name="The Broad Institute Genome Sequencing Center for Infectious Disease"/>
            <person name="Wu L."/>
            <person name="Ma J."/>
        </authorList>
    </citation>
    <scope>NUCLEOTIDE SEQUENCE [LARGE SCALE GENOMIC DNA]</scope>
    <source>
        <strain evidence="3">NBRC 103627</strain>
    </source>
</reference>